<gene>
    <name evidence="1" type="ORF">CJ213_02390</name>
</gene>
<dbReference type="Pfam" id="PF20486">
    <property type="entry name" value="DUF6725"/>
    <property type="match status" value="1"/>
</dbReference>
<name>A0A9X7FF35_9BIFI</name>
<dbReference type="EMBL" id="PNGY01000001">
    <property type="protein sequence ID" value="PMC54988.1"/>
    <property type="molecule type" value="Genomic_DNA"/>
</dbReference>
<proteinExistence type="predicted"/>
<accession>A0A9X7FF35</accession>
<dbReference type="RefSeq" id="WP_102155346.1">
    <property type="nucleotide sequence ID" value="NZ_CP083176.1"/>
</dbReference>
<organism evidence="1 2">
    <name type="scientific">Gardnerella swidsinskii</name>
    <dbReference type="NCBI Taxonomy" id="2792979"/>
    <lineage>
        <taxon>Bacteria</taxon>
        <taxon>Bacillati</taxon>
        <taxon>Actinomycetota</taxon>
        <taxon>Actinomycetes</taxon>
        <taxon>Bifidobacteriales</taxon>
        <taxon>Bifidobacteriaceae</taxon>
        <taxon>Gardnerella</taxon>
    </lineage>
</organism>
<protein>
    <submittedName>
        <fullName evidence="1">Uncharacterized protein</fullName>
    </submittedName>
</protein>
<reference evidence="1 2" key="1">
    <citation type="submission" date="2017-09" db="EMBL/GenBank/DDBJ databases">
        <title>Bacterial strain isolated from the female urinary microbiota.</title>
        <authorList>
            <person name="Thomas-White K."/>
            <person name="Kumar N."/>
            <person name="Forster S."/>
            <person name="Putonti C."/>
            <person name="Lawley T."/>
            <person name="Wolfe A.J."/>
        </authorList>
    </citation>
    <scope>NUCLEOTIDE SEQUENCE [LARGE SCALE GENOMIC DNA]</scope>
    <source>
        <strain evidence="1 2">UMB0411</strain>
    </source>
</reference>
<dbReference type="AlphaFoldDB" id="A0A9X7FF35"/>
<dbReference type="InterPro" id="IPR046571">
    <property type="entry name" value="DUF6725"/>
</dbReference>
<evidence type="ECO:0000313" key="2">
    <source>
        <dbReference type="Proteomes" id="UP000235293"/>
    </source>
</evidence>
<dbReference type="Proteomes" id="UP000235293">
    <property type="component" value="Unassembled WGS sequence"/>
</dbReference>
<sequence>MNTQTRNLTTLPKQIPAGSRIVVRTYKIIEDNNDGTQKIEYHDAIGHVLEWDGVMLHLLRDPAANGTRAAEEMFIDANTIYRLKPIPERKFQKPLSL</sequence>
<comment type="caution">
    <text evidence="1">The sequence shown here is derived from an EMBL/GenBank/DDBJ whole genome shotgun (WGS) entry which is preliminary data.</text>
</comment>
<evidence type="ECO:0000313" key="1">
    <source>
        <dbReference type="EMBL" id="PMC54988.1"/>
    </source>
</evidence>